<evidence type="ECO:0000313" key="7">
    <source>
        <dbReference type="Ensembl" id="ENSCABP00000001206.1"/>
    </source>
</evidence>
<evidence type="ECO:0000256" key="5">
    <source>
        <dbReference type="ARBA" id="ARBA00023136"/>
    </source>
</evidence>
<dbReference type="InterPro" id="IPR040176">
    <property type="entry name" value="RNF121/RNF175"/>
</dbReference>
<dbReference type="GO" id="GO:0046872">
    <property type="term" value="F:metal ion binding"/>
    <property type="evidence" value="ECO:0007669"/>
    <property type="project" value="UniProtKB-KW"/>
</dbReference>
<dbReference type="PANTHER" id="PTHR13407">
    <property type="entry name" value="RNF121 PROTEIN"/>
    <property type="match status" value="1"/>
</dbReference>
<reference evidence="7" key="1">
    <citation type="submission" date="2025-08" db="UniProtKB">
        <authorList>
            <consortium name="Ensembl"/>
        </authorList>
    </citation>
    <scope>IDENTIFICATION</scope>
</reference>
<accession>A0A8C0IKE1</accession>
<evidence type="ECO:0000256" key="4">
    <source>
        <dbReference type="ARBA" id="ARBA00022989"/>
    </source>
</evidence>
<dbReference type="Proteomes" id="UP000694404">
    <property type="component" value="Unplaced"/>
</dbReference>
<evidence type="ECO:0000256" key="2">
    <source>
        <dbReference type="ARBA" id="ARBA00022692"/>
    </source>
</evidence>
<dbReference type="GeneTree" id="ENSGT01150000290733"/>
<dbReference type="GO" id="GO:0061630">
    <property type="term" value="F:ubiquitin protein ligase activity"/>
    <property type="evidence" value="ECO:0007669"/>
    <property type="project" value="TreeGrafter"/>
</dbReference>
<feature type="transmembrane region" description="Helical" evidence="6">
    <location>
        <begin position="35"/>
        <end position="53"/>
    </location>
</feature>
<keyword evidence="4 6" id="KW-1133">Transmembrane helix</keyword>
<name>A0A8C0IKE1_CHEAB</name>
<keyword evidence="5 6" id="KW-0472">Membrane</keyword>
<dbReference type="Ensembl" id="ENSCABT00000001303.1">
    <property type="protein sequence ID" value="ENSCABP00000001206.1"/>
    <property type="gene ID" value="ENSCABG00000001012.1"/>
</dbReference>
<keyword evidence="2 6" id="KW-0812">Transmembrane</keyword>
<dbReference type="GO" id="GO:0000139">
    <property type="term" value="C:Golgi membrane"/>
    <property type="evidence" value="ECO:0007669"/>
    <property type="project" value="TreeGrafter"/>
</dbReference>
<dbReference type="GO" id="GO:0036503">
    <property type="term" value="P:ERAD pathway"/>
    <property type="evidence" value="ECO:0007669"/>
    <property type="project" value="TreeGrafter"/>
</dbReference>
<protein>
    <submittedName>
        <fullName evidence="7">Uncharacterized protein</fullName>
    </submittedName>
</protein>
<evidence type="ECO:0000313" key="8">
    <source>
        <dbReference type="Proteomes" id="UP000694404"/>
    </source>
</evidence>
<dbReference type="PANTHER" id="PTHR13407:SF2">
    <property type="entry name" value="RING FINGER PROTEIN 175"/>
    <property type="match status" value="1"/>
</dbReference>
<reference evidence="7" key="2">
    <citation type="submission" date="2025-09" db="UniProtKB">
        <authorList>
            <consortium name="Ensembl"/>
        </authorList>
    </citation>
    <scope>IDENTIFICATION</scope>
</reference>
<proteinExistence type="predicted"/>
<dbReference type="GO" id="GO:0005789">
    <property type="term" value="C:endoplasmic reticulum membrane"/>
    <property type="evidence" value="ECO:0007669"/>
    <property type="project" value="TreeGrafter"/>
</dbReference>
<evidence type="ECO:0000256" key="3">
    <source>
        <dbReference type="ARBA" id="ARBA00022723"/>
    </source>
</evidence>
<dbReference type="AlphaFoldDB" id="A0A8C0IKE1"/>
<evidence type="ECO:0000256" key="1">
    <source>
        <dbReference type="ARBA" id="ARBA00004141"/>
    </source>
</evidence>
<keyword evidence="8" id="KW-1185">Reference proteome</keyword>
<evidence type="ECO:0000256" key="6">
    <source>
        <dbReference type="SAM" id="Phobius"/>
    </source>
</evidence>
<organism evidence="7 8">
    <name type="scientific">Chelonoidis abingdonii</name>
    <name type="common">Abingdon island giant tortoise</name>
    <name type="synonym">Testudo abingdonii</name>
    <dbReference type="NCBI Taxonomy" id="106734"/>
    <lineage>
        <taxon>Eukaryota</taxon>
        <taxon>Metazoa</taxon>
        <taxon>Chordata</taxon>
        <taxon>Craniata</taxon>
        <taxon>Vertebrata</taxon>
        <taxon>Euteleostomi</taxon>
        <taxon>Archelosauria</taxon>
        <taxon>Testudinata</taxon>
        <taxon>Testudines</taxon>
        <taxon>Cryptodira</taxon>
        <taxon>Durocryptodira</taxon>
        <taxon>Testudinoidea</taxon>
        <taxon>Testudinidae</taxon>
        <taxon>Chelonoidis</taxon>
    </lineage>
</organism>
<keyword evidence="3" id="KW-0479">Metal-binding</keyword>
<sequence>PSSFVSDLEPKCQGQLQHQKMHAQHHGHESMRMEMVLILIATLVVAQIVLVKWKQRHCRSYNVSNQPKDCCFRAIAPQNISSFSCKDLKYIQERRQGFWRPRQN</sequence>
<comment type="subcellular location">
    <subcellularLocation>
        <location evidence="1">Membrane</location>
        <topology evidence="1">Multi-pass membrane protein</topology>
    </subcellularLocation>
</comment>